<dbReference type="AlphaFoldDB" id="A0A1M7L4L2"/>
<keyword evidence="2" id="KW-0238">DNA-binding</keyword>
<evidence type="ECO:0000256" key="2">
    <source>
        <dbReference type="ARBA" id="ARBA00023125"/>
    </source>
</evidence>
<dbReference type="PANTHER" id="PTHR30363">
    <property type="entry name" value="HTH-TYPE TRANSCRIPTIONAL REGULATOR SRLR-RELATED"/>
    <property type="match status" value="1"/>
</dbReference>
<dbReference type="SMART" id="SM00420">
    <property type="entry name" value="HTH_DEOR"/>
    <property type="match status" value="1"/>
</dbReference>
<dbReference type="GO" id="GO:0003700">
    <property type="term" value="F:DNA-binding transcription factor activity"/>
    <property type="evidence" value="ECO:0007669"/>
    <property type="project" value="InterPro"/>
</dbReference>
<dbReference type="STRING" id="1027249.SAMN05216179_0920"/>
<evidence type="ECO:0000313" key="6">
    <source>
        <dbReference type="Proteomes" id="UP000184184"/>
    </source>
</evidence>
<dbReference type="SUPFAM" id="SSF100950">
    <property type="entry name" value="NagB/RpiA/CoA transferase-like"/>
    <property type="match status" value="1"/>
</dbReference>
<accession>A0A1M7L4L2</accession>
<dbReference type="Proteomes" id="UP000184184">
    <property type="component" value="Unassembled WGS sequence"/>
</dbReference>
<keyword evidence="1" id="KW-0805">Transcription regulation</keyword>
<evidence type="ECO:0000259" key="4">
    <source>
        <dbReference type="PROSITE" id="PS51000"/>
    </source>
</evidence>
<dbReference type="GO" id="GO:0003677">
    <property type="term" value="F:DNA binding"/>
    <property type="evidence" value="ECO:0007669"/>
    <property type="project" value="UniProtKB-KW"/>
</dbReference>
<organism evidence="5 6">
    <name type="scientific">Gracilibacillus kekensis</name>
    <dbReference type="NCBI Taxonomy" id="1027249"/>
    <lineage>
        <taxon>Bacteria</taxon>
        <taxon>Bacillati</taxon>
        <taxon>Bacillota</taxon>
        <taxon>Bacilli</taxon>
        <taxon>Bacillales</taxon>
        <taxon>Bacillaceae</taxon>
        <taxon>Gracilibacillus</taxon>
    </lineage>
</organism>
<name>A0A1M7L4L2_9BACI</name>
<dbReference type="InterPro" id="IPR050313">
    <property type="entry name" value="Carb_Metab_HTH_regulators"/>
</dbReference>
<gene>
    <name evidence="5" type="ORF">SAMN05216179_0920</name>
</gene>
<proteinExistence type="predicted"/>
<protein>
    <submittedName>
        <fullName evidence="5">Transcriptional regulator, DeoR family</fullName>
    </submittedName>
</protein>
<dbReference type="InterPro" id="IPR018356">
    <property type="entry name" value="Tscrpt_reg_HTH_DeoR_CS"/>
</dbReference>
<dbReference type="InterPro" id="IPR014036">
    <property type="entry name" value="DeoR-like_C"/>
</dbReference>
<dbReference type="Pfam" id="PF00455">
    <property type="entry name" value="DeoRC"/>
    <property type="match status" value="1"/>
</dbReference>
<dbReference type="PRINTS" id="PR00037">
    <property type="entry name" value="HTHLACR"/>
</dbReference>
<evidence type="ECO:0000256" key="3">
    <source>
        <dbReference type="ARBA" id="ARBA00023163"/>
    </source>
</evidence>
<dbReference type="SUPFAM" id="SSF46785">
    <property type="entry name" value="Winged helix' DNA-binding domain"/>
    <property type="match status" value="1"/>
</dbReference>
<keyword evidence="6" id="KW-1185">Reference proteome</keyword>
<dbReference type="EMBL" id="FRCZ01000001">
    <property type="protein sequence ID" value="SHM72234.1"/>
    <property type="molecule type" value="Genomic_DNA"/>
</dbReference>
<sequence>MMLTAERHEKILSLLKKKEIMTVKKICEDTQASESTIRRDLTELEKKQLIKRVHGGASLLKKKRDEPSLLEKTSKNQQAKNAIAKRAADLVENGDTIYLDAGSSTIELIPFLKDKAVVVVTNGIPHVQLLIEYGIETYVIAGKAKKGTAALVGTKAVDAIKEYRFDKCFLGINGIHPQHGLTTPDPEEGSVKQRALLQSQSKFVLADPSKFGEIAFANVADVSDVHIITSEGIEDELIQQIKRLSTVEEVQV</sequence>
<feature type="domain" description="HTH deoR-type" evidence="4">
    <location>
        <begin position="4"/>
        <end position="59"/>
    </location>
</feature>
<dbReference type="InterPro" id="IPR036390">
    <property type="entry name" value="WH_DNA-bd_sf"/>
</dbReference>
<dbReference type="Gene3D" id="3.40.50.1360">
    <property type="match status" value="1"/>
</dbReference>
<dbReference type="PROSITE" id="PS00894">
    <property type="entry name" value="HTH_DEOR_1"/>
    <property type="match status" value="1"/>
</dbReference>
<dbReference type="PANTHER" id="PTHR30363:SF56">
    <property type="entry name" value="TRANSCRIPTIONAL REGULATOR, DEOR FAMILY"/>
    <property type="match status" value="1"/>
</dbReference>
<dbReference type="PROSITE" id="PS51000">
    <property type="entry name" value="HTH_DEOR_2"/>
    <property type="match status" value="1"/>
</dbReference>
<reference evidence="5 6" key="1">
    <citation type="submission" date="2016-11" db="EMBL/GenBank/DDBJ databases">
        <authorList>
            <person name="Jaros S."/>
            <person name="Januszkiewicz K."/>
            <person name="Wedrychowicz H."/>
        </authorList>
    </citation>
    <scope>NUCLEOTIDE SEQUENCE [LARGE SCALE GENOMIC DNA]</scope>
    <source>
        <strain evidence="5 6">CGMCC 1.10681</strain>
    </source>
</reference>
<dbReference type="InterPro" id="IPR001034">
    <property type="entry name" value="DeoR_HTH"/>
</dbReference>
<dbReference type="Gene3D" id="1.10.10.10">
    <property type="entry name" value="Winged helix-like DNA-binding domain superfamily/Winged helix DNA-binding domain"/>
    <property type="match status" value="1"/>
</dbReference>
<evidence type="ECO:0000256" key="1">
    <source>
        <dbReference type="ARBA" id="ARBA00023015"/>
    </source>
</evidence>
<dbReference type="SMART" id="SM01134">
    <property type="entry name" value="DeoRC"/>
    <property type="match status" value="1"/>
</dbReference>
<dbReference type="Pfam" id="PF08220">
    <property type="entry name" value="HTH_DeoR"/>
    <property type="match status" value="1"/>
</dbReference>
<evidence type="ECO:0000313" key="5">
    <source>
        <dbReference type="EMBL" id="SHM72234.1"/>
    </source>
</evidence>
<dbReference type="InterPro" id="IPR037171">
    <property type="entry name" value="NagB/RpiA_transferase-like"/>
</dbReference>
<keyword evidence="3" id="KW-0804">Transcription</keyword>
<dbReference type="InterPro" id="IPR036388">
    <property type="entry name" value="WH-like_DNA-bd_sf"/>
</dbReference>